<dbReference type="PANTHER" id="PTHR31001:SF90">
    <property type="entry name" value="CENTROMERE DNA-BINDING PROTEIN COMPLEX CBF3 SUBUNIT B"/>
    <property type="match status" value="1"/>
</dbReference>
<dbReference type="InterPro" id="IPR001138">
    <property type="entry name" value="Zn2Cys6_DnaBD"/>
</dbReference>
<keyword evidence="6" id="KW-1185">Reference proteome</keyword>
<dbReference type="CDD" id="cd12148">
    <property type="entry name" value="fungal_TF_MHR"/>
    <property type="match status" value="1"/>
</dbReference>
<feature type="domain" description="Zn(2)-C6 fungal-type" evidence="4">
    <location>
        <begin position="26"/>
        <end position="55"/>
    </location>
</feature>
<dbReference type="SMART" id="SM00066">
    <property type="entry name" value="GAL4"/>
    <property type="match status" value="1"/>
</dbReference>
<evidence type="ECO:0000259" key="4">
    <source>
        <dbReference type="PROSITE" id="PS50048"/>
    </source>
</evidence>
<dbReference type="EMBL" id="CAWUHB010000030">
    <property type="protein sequence ID" value="CAK7224555.1"/>
    <property type="molecule type" value="Genomic_DNA"/>
</dbReference>
<feature type="compositionally biased region" description="Low complexity" evidence="3">
    <location>
        <begin position="192"/>
        <end position="208"/>
    </location>
</feature>
<dbReference type="SUPFAM" id="SSF57701">
    <property type="entry name" value="Zn2/Cys6 DNA-binding domain"/>
    <property type="match status" value="1"/>
</dbReference>
<dbReference type="Gene3D" id="4.10.240.10">
    <property type="entry name" value="Zn(2)-C6 fungal-type DNA-binding domain"/>
    <property type="match status" value="1"/>
</dbReference>
<feature type="compositionally biased region" description="Low complexity" evidence="3">
    <location>
        <begin position="667"/>
        <end position="677"/>
    </location>
</feature>
<accession>A0ABP0C014</accession>
<comment type="subcellular location">
    <subcellularLocation>
        <location evidence="1">Nucleus</location>
    </subcellularLocation>
</comment>
<dbReference type="Pfam" id="PF00172">
    <property type="entry name" value="Zn_clus"/>
    <property type="match status" value="1"/>
</dbReference>
<feature type="region of interest" description="Disordered" evidence="3">
    <location>
        <begin position="650"/>
        <end position="677"/>
    </location>
</feature>
<evidence type="ECO:0000313" key="6">
    <source>
        <dbReference type="Proteomes" id="UP001642405"/>
    </source>
</evidence>
<feature type="compositionally biased region" description="Polar residues" evidence="3">
    <location>
        <begin position="650"/>
        <end position="663"/>
    </location>
</feature>
<gene>
    <name evidence="5" type="ORF">SCUCBS95973_005556</name>
</gene>
<feature type="region of interest" description="Disordered" evidence="3">
    <location>
        <begin position="187"/>
        <end position="220"/>
    </location>
</feature>
<evidence type="ECO:0000256" key="2">
    <source>
        <dbReference type="ARBA" id="ARBA00023242"/>
    </source>
</evidence>
<keyword evidence="2" id="KW-0539">Nucleus</keyword>
<organism evidence="5 6">
    <name type="scientific">Sporothrix curviconia</name>
    <dbReference type="NCBI Taxonomy" id="1260050"/>
    <lineage>
        <taxon>Eukaryota</taxon>
        <taxon>Fungi</taxon>
        <taxon>Dikarya</taxon>
        <taxon>Ascomycota</taxon>
        <taxon>Pezizomycotina</taxon>
        <taxon>Sordariomycetes</taxon>
        <taxon>Sordariomycetidae</taxon>
        <taxon>Ophiostomatales</taxon>
        <taxon>Ophiostomataceae</taxon>
        <taxon>Sporothrix</taxon>
    </lineage>
</organism>
<dbReference type="PROSITE" id="PS00463">
    <property type="entry name" value="ZN2_CY6_FUNGAL_1"/>
    <property type="match status" value="1"/>
</dbReference>
<evidence type="ECO:0000256" key="1">
    <source>
        <dbReference type="ARBA" id="ARBA00004123"/>
    </source>
</evidence>
<protein>
    <recommendedName>
        <fullName evidence="4">Zn(2)-C6 fungal-type domain-containing protein</fullName>
    </recommendedName>
</protein>
<name>A0ABP0C014_9PEZI</name>
<sequence>MFGNLFYFATLGFKEEKRTARKGHYSCEFCRARKLRCSRPLPCINCVSRGKRCVVEEGGQMEVAPTAYRREHPRPPDAPLLPGNDDNNQNNLVDEVHRLRRLAEDLERRICQSQGTGANRGNDEASHCQALTTTTAATTTTTATTATTTTPTPGGATPVPLGPICAVVTHLDRVSMGNGSYADMLSASTTGSPSVLSAAPTTTTAATSTGGGPVGHSPDGKRGLDIKIEHVFAIPTAPEFTYSLVDGDRLRAPRRCIYLPTYREATVLLDTFLATVSSLYHIVHHPTMPDTVRSIYACIQGQQAGASPPPLGDVLLLLSIVATGACLYIPPRNHDNDDNDDDSISASNASPVFSSRAAAAQTTPLWIQAALHVFEAIVRGPAPPTLSAVQGVIMLSFLIGNIEGIGFRYRYLVSTGLLLGRELSLHCIDQEAAPSFSRPLFDPPKSPFEREMGRRVWWYLASTEWLLAARNSGPGVGVYSTHPNMMRVNEPCNTDDVHLAPGMRELAVSQPLDTPTDMSYYLQRVRLAEVTRGIVDRMCMVSGTQFVGGGPSAVTVTASAASAASTMSQDLLAAYRQAAAASDADLEAMLQDLPVFLRLETYVQRDSTHAGGHTPIVFIQAFMLHSLIHTQRCKLHLPYLTSWRRQTEATTAGHASTSSQPSDALSEEPTSTPSPSSRAICIESARQIIHAETQLRRRASQHPMVQNRLSCVLYGVFMAAIVLLVDLCAADDNDEAAQKQDALAALQIVGDSRPHSPAAVELYASLAHLLAKHRPQLCERGFLQGMDAVPSANGTTRPTETTEPVLPLVDGLSQPNSLGEQDTPMTALGDALYCGNSLPLGLAFDGLDDLASFQWDDLLAGVDTSMLL</sequence>
<dbReference type="CDD" id="cd00067">
    <property type="entry name" value="GAL4"/>
    <property type="match status" value="1"/>
</dbReference>
<dbReference type="InterPro" id="IPR050613">
    <property type="entry name" value="Sec_Metabolite_Reg"/>
</dbReference>
<dbReference type="PANTHER" id="PTHR31001">
    <property type="entry name" value="UNCHARACTERIZED TRANSCRIPTIONAL REGULATORY PROTEIN"/>
    <property type="match status" value="1"/>
</dbReference>
<dbReference type="Proteomes" id="UP001642405">
    <property type="component" value="Unassembled WGS sequence"/>
</dbReference>
<evidence type="ECO:0000256" key="3">
    <source>
        <dbReference type="SAM" id="MobiDB-lite"/>
    </source>
</evidence>
<comment type="caution">
    <text evidence="5">The sequence shown here is derived from an EMBL/GenBank/DDBJ whole genome shotgun (WGS) entry which is preliminary data.</text>
</comment>
<reference evidence="5 6" key="1">
    <citation type="submission" date="2024-01" db="EMBL/GenBank/DDBJ databases">
        <authorList>
            <person name="Allen C."/>
            <person name="Tagirdzhanova G."/>
        </authorList>
    </citation>
    <scope>NUCLEOTIDE SEQUENCE [LARGE SCALE GENOMIC DNA]</scope>
</reference>
<evidence type="ECO:0000313" key="5">
    <source>
        <dbReference type="EMBL" id="CAK7224555.1"/>
    </source>
</evidence>
<dbReference type="PROSITE" id="PS50048">
    <property type="entry name" value="ZN2_CY6_FUNGAL_2"/>
    <property type="match status" value="1"/>
</dbReference>
<dbReference type="InterPro" id="IPR036864">
    <property type="entry name" value="Zn2-C6_fun-type_DNA-bd_sf"/>
</dbReference>
<proteinExistence type="predicted"/>
<feature type="region of interest" description="Disordered" evidence="3">
    <location>
        <begin position="64"/>
        <end position="90"/>
    </location>
</feature>